<evidence type="ECO:0000313" key="1">
    <source>
        <dbReference type="EMBL" id="WVZ68501.1"/>
    </source>
</evidence>
<sequence length="108" mass="12069">MYTVGTVKFHSSLFRIPFSIERICSLVYALSDIRMKSFLCTSGAQISSYLQAISIADTPTSCSSLRMTGCSESQVESLWHKLKLVVYFNDPVCQDSPHFGVDLDLSFN</sequence>
<keyword evidence="2" id="KW-1185">Reference proteome</keyword>
<dbReference type="EMBL" id="CP144748">
    <property type="protein sequence ID" value="WVZ68501.1"/>
    <property type="molecule type" value="Genomic_DNA"/>
</dbReference>
<protein>
    <submittedName>
        <fullName evidence="1">Uncharacterized protein</fullName>
    </submittedName>
</protein>
<evidence type="ECO:0000313" key="2">
    <source>
        <dbReference type="Proteomes" id="UP001341281"/>
    </source>
</evidence>
<dbReference type="Proteomes" id="UP001341281">
    <property type="component" value="Chromosome 04"/>
</dbReference>
<name>A0AAQ3WNU8_PASNO</name>
<feature type="non-terminal residue" evidence="1">
    <location>
        <position position="1"/>
    </location>
</feature>
<gene>
    <name evidence="1" type="ORF">U9M48_017435</name>
</gene>
<organism evidence="1 2">
    <name type="scientific">Paspalum notatum var. saurae</name>
    <dbReference type="NCBI Taxonomy" id="547442"/>
    <lineage>
        <taxon>Eukaryota</taxon>
        <taxon>Viridiplantae</taxon>
        <taxon>Streptophyta</taxon>
        <taxon>Embryophyta</taxon>
        <taxon>Tracheophyta</taxon>
        <taxon>Spermatophyta</taxon>
        <taxon>Magnoliopsida</taxon>
        <taxon>Liliopsida</taxon>
        <taxon>Poales</taxon>
        <taxon>Poaceae</taxon>
        <taxon>PACMAD clade</taxon>
        <taxon>Panicoideae</taxon>
        <taxon>Andropogonodae</taxon>
        <taxon>Paspaleae</taxon>
        <taxon>Paspalinae</taxon>
        <taxon>Paspalum</taxon>
    </lineage>
</organism>
<accession>A0AAQ3WNU8</accession>
<proteinExistence type="predicted"/>
<dbReference type="AlphaFoldDB" id="A0AAQ3WNU8"/>
<reference evidence="1 2" key="1">
    <citation type="submission" date="2024-02" db="EMBL/GenBank/DDBJ databases">
        <title>High-quality chromosome-scale genome assembly of Pensacola bahiagrass (Paspalum notatum Flugge var. saurae).</title>
        <authorList>
            <person name="Vega J.M."/>
            <person name="Podio M."/>
            <person name="Orjuela J."/>
            <person name="Siena L.A."/>
            <person name="Pessino S.C."/>
            <person name="Combes M.C."/>
            <person name="Mariac C."/>
            <person name="Albertini E."/>
            <person name="Pupilli F."/>
            <person name="Ortiz J.P.A."/>
            <person name="Leblanc O."/>
        </authorList>
    </citation>
    <scope>NUCLEOTIDE SEQUENCE [LARGE SCALE GENOMIC DNA]</scope>
    <source>
        <strain evidence="1">R1</strain>
        <tissue evidence="1">Leaf</tissue>
    </source>
</reference>